<evidence type="ECO:0000256" key="3">
    <source>
        <dbReference type="ARBA" id="ARBA00022679"/>
    </source>
</evidence>
<keyword evidence="12" id="KW-1185">Reference proteome</keyword>
<keyword evidence="6 10" id="KW-1133">Transmembrane helix</keyword>
<protein>
    <recommendedName>
        <fullName evidence="10">Methyltransferase</fullName>
        <ecNumber evidence="10">2.1.1.-</ecNumber>
    </recommendedName>
</protein>
<evidence type="ECO:0000313" key="11">
    <source>
        <dbReference type="EMBL" id="KMZ62700.1"/>
    </source>
</evidence>
<dbReference type="STRING" id="29655.A0A0K9P3B1"/>
<dbReference type="EMBL" id="LFYR01001330">
    <property type="protein sequence ID" value="KMZ62700.1"/>
    <property type="molecule type" value="Genomic_DNA"/>
</dbReference>
<comment type="caution">
    <text evidence="11">The sequence shown here is derived from an EMBL/GenBank/DDBJ whole genome shotgun (WGS) entry which is preliminary data.</text>
</comment>
<evidence type="ECO:0000256" key="9">
    <source>
        <dbReference type="ARBA" id="ARBA00060399"/>
    </source>
</evidence>
<keyword evidence="8 10" id="KW-0325">Glycoprotein</keyword>
<evidence type="ECO:0000256" key="4">
    <source>
        <dbReference type="ARBA" id="ARBA00022692"/>
    </source>
</evidence>
<gene>
    <name evidence="11" type="ORF">ZOSMA_44G01000</name>
</gene>
<proteinExistence type="inferred from homology"/>
<dbReference type="Pfam" id="PF03141">
    <property type="entry name" value="Methyltransf_29"/>
    <property type="match status" value="1"/>
</dbReference>
<dbReference type="GO" id="GO:0008168">
    <property type="term" value="F:methyltransferase activity"/>
    <property type="evidence" value="ECO:0007669"/>
    <property type="project" value="UniProtKB-UniRule"/>
</dbReference>
<dbReference type="GO" id="GO:0032259">
    <property type="term" value="P:methylation"/>
    <property type="evidence" value="ECO:0007669"/>
    <property type="project" value="UniProtKB-KW"/>
</dbReference>
<organism evidence="11 12">
    <name type="scientific">Zostera marina</name>
    <name type="common">Eelgrass</name>
    <dbReference type="NCBI Taxonomy" id="29655"/>
    <lineage>
        <taxon>Eukaryota</taxon>
        <taxon>Viridiplantae</taxon>
        <taxon>Streptophyta</taxon>
        <taxon>Embryophyta</taxon>
        <taxon>Tracheophyta</taxon>
        <taxon>Spermatophyta</taxon>
        <taxon>Magnoliopsida</taxon>
        <taxon>Liliopsida</taxon>
        <taxon>Zosteraceae</taxon>
        <taxon>Zostera</taxon>
    </lineage>
</organism>
<dbReference type="OMA" id="KGPIAVW"/>
<reference evidence="12" key="1">
    <citation type="journal article" date="2016" name="Nature">
        <title>The genome of the seagrass Zostera marina reveals angiosperm adaptation to the sea.</title>
        <authorList>
            <person name="Olsen J.L."/>
            <person name="Rouze P."/>
            <person name="Verhelst B."/>
            <person name="Lin Y.-C."/>
            <person name="Bayer T."/>
            <person name="Collen J."/>
            <person name="Dattolo E."/>
            <person name="De Paoli E."/>
            <person name="Dittami S."/>
            <person name="Maumus F."/>
            <person name="Michel G."/>
            <person name="Kersting A."/>
            <person name="Lauritano C."/>
            <person name="Lohaus R."/>
            <person name="Toepel M."/>
            <person name="Tonon T."/>
            <person name="Vanneste K."/>
            <person name="Amirebrahimi M."/>
            <person name="Brakel J."/>
            <person name="Bostroem C."/>
            <person name="Chovatia M."/>
            <person name="Grimwood J."/>
            <person name="Jenkins J.W."/>
            <person name="Jueterbock A."/>
            <person name="Mraz A."/>
            <person name="Stam W.T."/>
            <person name="Tice H."/>
            <person name="Bornberg-Bauer E."/>
            <person name="Green P.J."/>
            <person name="Pearson G.A."/>
            <person name="Procaccini G."/>
            <person name="Duarte C.M."/>
            <person name="Schmutz J."/>
            <person name="Reusch T.B.H."/>
            <person name="Van de Peer Y."/>
        </authorList>
    </citation>
    <scope>NUCLEOTIDE SEQUENCE [LARGE SCALE GENOMIC DNA]</scope>
    <source>
        <strain evidence="12">cv. Finnish</strain>
    </source>
</reference>
<evidence type="ECO:0000256" key="7">
    <source>
        <dbReference type="ARBA" id="ARBA00023136"/>
    </source>
</evidence>
<comment type="similarity">
    <text evidence="1 10">Belongs to the methyltransferase superfamily.</text>
</comment>
<dbReference type="AlphaFoldDB" id="A0A0K9P3B1"/>
<evidence type="ECO:0000313" key="12">
    <source>
        <dbReference type="Proteomes" id="UP000036987"/>
    </source>
</evidence>
<dbReference type="GO" id="GO:0012505">
    <property type="term" value="C:endomembrane system"/>
    <property type="evidence" value="ECO:0007669"/>
    <property type="project" value="UniProtKB-SubCell"/>
</dbReference>
<dbReference type="GO" id="GO:0016020">
    <property type="term" value="C:membrane"/>
    <property type="evidence" value="ECO:0007669"/>
    <property type="project" value="UniProtKB-SubCell"/>
</dbReference>
<accession>A0A0K9P3B1</accession>
<keyword evidence="4 10" id="KW-0812">Transmembrane</keyword>
<keyword evidence="5 10" id="KW-0735">Signal-anchor</keyword>
<feature type="transmembrane region" description="Helical" evidence="10">
    <location>
        <begin position="59"/>
        <end position="76"/>
    </location>
</feature>
<evidence type="ECO:0000256" key="8">
    <source>
        <dbReference type="ARBA" id="ARBA00023180"/>
    </source>
</evidence>
<dbReference type="PANTHER" id="PTHR10108:SF968">
    <property type="entry name" value="METHYLTRANSFERASE PMT19-RELATED"/>
    <property type="match status" value="1"/>
</dbReference>
<dbReference type="InterPro" id="IPR004159">
    <property type="entry name" value="Put_SAM_MeTrfase"/>
</dbReference>
<keyword evidence="3 10" id="KW-0808">Transferase</keyword>
<dbReference type="Gene3D" id="3.40.50.150">
    <property type="entry name" value="Vaccinia Virus protein VP39"/>
    <property type="match status" value="1"/>
</dbReference>
<dbReference type="FunFam" id="3.40.50.150:FF:000076">
    <property type="entry name" value="probable methyltransferase PMT21"/>
    <property type="match status" value="1"/>
</dbReference>
<keyword evidence="7 10" id="KW-0472">Membrane</keyword>
<dbReference type="EC" id="2.1.1.-" evidence="10"/>
<evidence type="ECO:0000256" key="2">
    <source>
        <dbReference type="ARBA" id="ARBA00022603"/>
    </source>
</evidence>
<dbReference type="InterPro" id="IPR029063">
    <property type="entry name" value="SAM-dependent_MTases_sf"/>
</dbReference>
<evidence type="ECO:0000256" key="1">
    <source>
        <dbReference type="ARBA" id="ARBA00008361"/>
    </source>
</evidence>
<dbReference type="GO" id="GO:0005737">
    <property type="term" value="C:cytoplasm"/>
    <property type="evidence" value="ECO:0000318"/>
    <property type="project" value="GO_Central"/>
</dbReference>
<dbReference type="SUPFAM" id="SSF53335">
    <property type="entry name" value="S-adenosyl-L-methionine-dependent methyltransferases"/>
    <property type="match status" value="2"/>
</dbReference>
<sequence length="653" mass="74316">MVQSSKSLTAWIPSDLSHKGEIKNSKRRKREEGSGRRRTMWNIFSTILPNPNRKTLAKLFLLSLLCLLSYLTGIYFPTATSSSSTAALPSCNSLPNLTRASSFSSPYTIVLDFTPHHFLPIPEEVYNASAIIPFCASNFTNHCPCQDPKREHQFRIGKMFHRERHCPTRDEDRGERCRIPRPVGYKTQFRWPESRDRAWFANVPSTRLSESKKDQNWVRVEGNVLVFPGGGTSFPSGVKGYVEEMASIVPLQNGEIRTAIDIGCGVASFGGQLLDYNVLTLSVAPRDVHEAQVQFALERGLPAILGVLSVTRLPHPSMSFDMAHCARCLVHWRDHGGLYLMEMDRLLRPGGYWVLSGPPINWKEFYEGWGRTPDDLNMEQDAIEKLASRLCWEKFAEKGPIAVWRKPISHAHCQNNSKLLKSPPFCNVKELDVSWYKKMDTCIAPLPITEQLLERWPQRLTATPPRILNGDIEGITAATFIHDNETWKKRLEYYEAYVHSLSAGKYRNIMDMNAGLGGFAAALIEYPVWVMNVVPFDTKNDTLGIIFERGLIGTYMDWCEAYSTYPRTYDLIHADGIFSMYSHKCDIIDILLEMDRILRPEGVVIVRDHVDNVVKAKRASERLKWNCRIVHSEKGPFHPEKLLIVDNSIDVNV</sequence>
<comment type="subcellular location">
    <subcellularLocation>
        <location evidence="9">Endomembrane system</location>
        <topology evidence="9">Single-pass type II membrane protein</topology>
    </subcellularLocation>
    <subcellularLocation>
        <location evidence="10">Membrane</location>
        <topology evidence="10">Single-pass type II membrane protein</topology>
    </subcellularLocation>
</comment>
<name>A0A0K9P3B1_ZOSMR</name>
<evidence type="ECO:0000256" key="10">
    <source>
        <dbReference type="RuleBase" id="RU366043"/>
    </source>
</evidence>
<evidence type="ECO:0000256" key="5">
    <source>
        <dbReference type="ARBA" id="ARBA00022968"/>
    </source>
</evidence>
<evidence type="ECO:0000256" key="6">
    <source>
        <dbReference type="ARBA" id="ARBA00022989"/>
    </source>
</evidence>
<dbReference type="Proteomes" id="UP000036987">
    <property type="component" value="Unassembled WGS sequence"/>
</dbReference>
<dbReference type="PANTHER" id="PTHR10108">
    <property type="entry name" value="SAM-DEPENDENT METHYLTRANSFERASE"/>
    <property type="match status" value="1"/>
</dbReference>
<keyword evidence="2 10" id="KW-0489">Methyltransferase</keyword>
<dbReference type="OrthoDB" id="2013972at2759"/>